<dbReference type="AlphaFoldDB" id="A0A645C786"/>
<evidence type="ECO:0000256" key="1">
    <source>
        <dbReference type="SAM" id="MobiDB-lite"/>
    </source>
</evidence>
<proteinExistence type="predicted"/>
<protein>
    <submittedName>
        <fullName evidence="2">Uncharacterized protein</fullName>
    </submittedName>
</protein>
<sequence length="101" mass="10773">MVHAALQNIAQGLRVLQIRIGAAGDIHRLAPDLHGKIGQLDLITADHDAGLSLFYPGIAGDDAAQQLLCAVPDTVLGGGVHGKKHAAQHSRHQQHTDRYHL</sequence>
<accession>A0A645C786</accession>
<gene>
    <name evidence="2" type="ORF">SDC9_116762</name>
</gene>
<dbReference type="EMBL" id="VSSQ01023094">
    <property type="protein sequence ID" value="MPM69814.1"/>
    <property type="molecule type" value="Genomic_DNA"/>
</dbReference>
<evidence type="ECO:0000313" key="2">
    <source>
        <dbReference type="EMBL" id="MPM69814.1"/>
    </source>
</evidence>
<name>A0A645C786_9ZZZZ</name>
<comment type="caution">
    <text evidence="2">The sequence shown here is derived from an EMBL/GenBank/DDBJ whole genome shotgun (WGS) entry which is preliminary data.</text>
</comment>
<reference evidence="2" key="1">
    <citation type="submission" date="2019-08" db="EMBL/GenBank/DDBJ databases">
        <authorList>
            <person name="Kucharzyk K."/>
            <person name="Murdoch R.W."/>
            <person name="Higgins S."/>
            <person name="Loffler F."/>
        </authorList>
    </citation>
    <scope>NUCLEOTIDE SEQUENCE</scope>
</reference>
<organism evidence="2">
    <name type="scientific">bioreactor metagenome</name>
    <dbReference type="NCBI Taxonomy" id="1076179"/>
    <lineage>
        <taxon>unclassified sequences</taxon>
        <taxon>metagenomes</taxon>
        <taxon>ecological metagenomes</taxon>
    </lineage>
</organism>
<feature type="compositionally biased region" description="Basic residues" evidence="1">
    <location>
        <begin position="81"/>
        <end position="93"/>
    </location>
</feature>
<feature type="region of interest" description="Disordered" evidence="1">
    <location>
        <begin position="80"/>
        <end position="101"/>
    </location>
</feature>